<keyword evidence="2" id="KW-1185">Reference proteome</keyword>
<organism evidence="1 2">
    <name type="scientific">Lachnotalea glycerini</name>
    <dbReference type="NCBI Taxonomy" id="1763509"/>
    <lineage>
        <taxon>Bacteria</taxon>
        <taxon>Bacillati</taxon>
        <taxon>Bacillota</taxon>
        <taxon>Clostridia</taxon>
        <taxon>Lachnospirales</taxon>
        <taxon>Lachnospiraceae</taxon>
        <taxon>Lachnotalea</taxon>
    </lineage>
</organism>
<reference evidence="1 2" key="1">
    <citation type="journal article" date="2017" name="Genome Announc.">
        <title>Draft Genome Sequence of a Sporulating and Motile Strain of Lachnotalea glycerini Isolated from Water in Quebec City, Canada.</title>
        <authorList>
            <person name="Maheux A.F."/>
            <person name="Boudreau D.K."/>
            <person name="Berube E."/>
            <person name="Boissinot M."/>
            <person name="Raymond F."/>
            <person name="Brodeur S."/>
            <person name="Corbeil J."/>
            <person name="Isabel S."/>
            <person name="Omar R.F."/>
            <person name="Bergeron M.G."/>
        </authorList>
    </citation>
    <scope>NUCLEOTIDE SEQUENCE [LARGE SCALE GENOMIC DNA]</scope>
    <source>
        <strain evidence="1 2">CCRI-19302</strain>
    </source>
</reference>
<proteinExistence type="predicted"/>
<dbReference type="Proteomes" id="UP000216411">
    <property type="component" value="Unassembled WGS sequence"/>
</dbReference>
<dbReference type="AlphaFoldDB" id="A0A371JB55"/>
<evidence type="ECO:0000313" key="1">
    <source>
        <dbReference type="EMBL" id="RDY29989.1"/>
    </source>
</evidence>
<name>A0A371JB55_9FIRM</name>
<dbReference type="EMBL" id="NOKA02000053">
    <property type="protein sequence ID" value="RDY29989.1"/>
    <property type="molecule type" value="Genomic_DNA"/>
</dbReference>
<protein>
    <submittedName>
        <fullName evidence="1">Uncharacterized protein</fullName>
    </submittedName>
</protein>
<sequence length="99" mass="11049">MSTGFTGNIGQAMPKNWAYEQYFETTQGGIGIDQCIASPRATAISPDDFVSYDTLEEPAIIQEFNVYKNVFNLAWDYMNSLSSPLNGTLLVTYLHENVL</sequence>
<evidence type="ECO:0000313" key="2">
    <source>
        <dbReference type="Proteomes" id="UP000216411"/>
    </source>
</evidence>
<comment type="caution">
    <text evidence="1">The sequence shown here is derived from an EMBL/GenBank/DDBJ whole genome shotgun (WGS) entry which is preliminary data.</text>
</comment>
<gene>
    <name evidence="1" type="ORF">CG710_017025</name>
</gene>
<accession>A0A371JB55</accession>